<dbReference type="RefSeq" id="WP_354663288.1">
    <property type="nucleotide sequence ID" value="NZ_JBEXAC010000002.1"/>
</dbReference>
<protein>
    <submittedName>
        <fullName evidence="1">Uncharacterized protein</fullName>
    </submittedName>
</protein>
<proteinExistence type="predicted"/>
<reference evidence="1 2" key="1">
    <citation type="submission" date="2024-06" db="EMBL/GenBank/DDBJ databases">
        <title>Chitinophaga defluvii sp. nov., isolated from municipal sewage.</title>
        <authorList>
            <person name="Zhang L."/>
        </authorList>
    </citation>
    <scope>NUCLEOTIDE SEQUENCE [LARGE SCALE GENOMIC DNA]</scope>
    <source>
        <strain evidence="1 2">H8</strain>
    </source>
</reference>
<keyword evidence="2" id="KW-1185">Reference proteome</keyword>
<evidence type="ECO:0000313" key="1">
    <source>
        <dbReference type="EMBL" id="MET7000735.1"/>
    </source>
</evidence>
<sequence length="297" mass="34213">MKNNLQEISVALYELGLAPLSYAEKERYIIDPRTSNFVILKRQIESLGFGDVLGESLWQQMRDGATKINLPYRTLIGEDTVACELQFTRSTNNNYFFNQYTVRLLGTEQNTNLPFKKQTIPVEYYDCANRSLSLEESYNLLKGKWVKKDVLYPDGIYYKDWQSYDFTMVNVSGNYRLQLMGKDRLFSTEQAIASYPLADYGKHKSIGELCRSLDRGNVEEINVVLAIGARVRLKVEANPASGKLNFYNGNRRAILSRQGELVTMSVNKPAFKQNLDLPGERIIEDMNKKKVRKRIKR</sequence>
<accession>A0ABV2TDM2</accession>
<organism evidence="1 2">
    <name type="scientific">Chitinophaga defluvii</name>
    <dbReference type="NCBI Taxonomy" id="3163343"/>
    <lineage>
        <taxon>Bacteria</taxon>
        <taxon>Pseudomonadati</taxon>
        <taxon>Bacteroidota</taxon>
        <taxon>Chitinophagia</taxon>
        <taxon>Chitinophagales</taxon>
        <taxon>Chitinophagaceae</taxon>
        <taxon>Chitinophaga</taxon>
    </lineage>
</organism>
<dbReference type="Proteomes" id="UP001549749">
    <property type="component" value="Unassembled WGS sequence"/>
</dbReference>
<gene>
    <name evidence="1" type="ORF">ABR189_25350</name>
</gene>
<evidence type="ECO:0000313" key="2">
    <source>
        <dbReference type="Proteomes" id="UP001549749"/>
    </source>
</evidence>
<name>A0ABV2TDM2_9BACT</name>
<dbReference type="EMBL" id="JBEXAC010000002">
    <property type="protein sequence ID" value="MET7000735.1"/>
    <property type="molecule type" value="Genomic_DNA"/>
</dbReference>
<comment type="caution">
    <text evidence="1">The sequence shown here is derived from an EMBL/GenBank/DDBJ whole genome shotgun (WGS) entry which is preliminary data.</text>
</comment>